<feature type="region of interest" description="Disordered" evidence="1">
    <location>
        <begin position="81"/>
        <end position="103"/>
    </location>
</feature>
<name>A0ABW9NNX1_9ACTN</name>
<dbReference type="Proteomes" id="UP000460558">
    <property type="component" value="Unassembled WGS sequence"/>
</dbReference>
<gene>
    <name evidence="2" type="ORF">FFZ77_04910</name>
</gene>
<dbReference type="EMBL" id="VDEQ01000045">
    <property type="protein sequence ID" value="MQS34985.1"/>
    <property type="molecule type" value="Genomic_DNA"/>
</dbReference>
<evidence type="ECO:0000313" key="2">
    <source>
        <dbReference type="EMBL" id="MQS34985.1"/>
    </source>
</evidence>
<keyword evidence="3" id="KW-1185">Reference proteome</keyword>
<accession>A0ABW9NNX1</accession>
<sequence>MPPPLVEPWSTARADTTRLGKWILSPGSTKPAPDDHAALLYEDEGGGEGGDRRVELTYSSSVLKEFLAVIGGIQDELHRRLPPGGTLPFPAHDDTWTGSGVHA</sequence>
<dbReference type="RefSeq" id="WP_153481266.1">
    <property type="nucleotide sequence ID" value="NZ_VDEQ01000045.1"/>
</dbReference>
<protein>
    <submittedName>
        <fullName evidence="2">Uncharacterized protein</fullName>
    </submittedName>
</protein>
<proteinExistence type="predicted"/>
<evidence type="ECO:0000313" key="3">
    <source>
        <dbReference type="Proteomes" id="UP000460558"/>
    </source>
</evidence>
<comment type="caution">
    <text evidence="2">The sequence shown here is derived from an EMBL/GenBank/DDBJ whole genome shotgun (WGS) entry which is preliminary data.</text>
</comment>
<organism evidence="2 3">
    <name type="scientific">Streptomyces katsurahamanus</name>
    <dbReference type="NCBI Taxonomy" id="2577098"/>
    <lineage>
        <taxon>Bacteria</taxon>
        <taxon>Bacillati</taxon>
        <taxon>Actinomycetota</taxon>
        <taxon>Actinomycetes</taxon>
        <taxon>Kitasatosporales</taxon>
        <taxon>Streptomycetaceae</taxon>
        <taxon>Streptomyces</taxon>
    </lineage>
</organism>
<reference evidence="2 3" key="1">
    <citation type="submission" date="2019-06" db="EMBL/GenBank/DDBJ databases">
        <title>Comparative genomics and metabolomics analyses of clavulanic acid producing Streptomyces species provides insight into specialized metabolism and evolution of beta-lactam biosynthetic gene clusters.</title>
        <authorList>
            <person name="Moore M.A."/>
            <person name="Cruz-Morales P."/>
            <person name="Barona Gomez F."/>
            <person name="Kapil T."/>
        </authorList>
    </citation>
    <scope>NUCLEOTIDE SEQUENCE [LARGE SCALE GENOMIC DNA]</scope>
    <source>
        <strain evidence="2 3">T-272</strain>
    </source>
</reference>
<evidence type="ECO:0000256" key="1">
    <source>
        <dbReference type="SAM" id="MobiDB-lite"/>
    </source>
</evidence>